<keyword evidence="1" id="KW-1133">Transmembrane helix</keyword>
<accession>A0A812BVL3</accession>
<gene>
    <name evidence="2" type="ORF">SPHA_24819</name>
</gene>
<keyword evidence="1" id="KW-0472">Membrane</keyword>
<feature type="transmembrane region" description="Helical" evidence="1">
    <location>
        <begin position="454"/>
        <end position="472"/>
    </location>
</feature>
<keyword evidence="3" id="KW-1185">Reference proteome</keyword>
<feature type="transmembrane region" description="Helical" evidence="1">
    <location>
        <begin position="515"/>
        <end position="536"/>
    </location>
</feature>
<feature type="transmembrane region" description="Helical" evidence="1">
    <location>
        <begin position="416"/>
        <end position="442"/>
    </location>
</feature>
<evidence type="ECO:0000313" key="2">
    <source>
        <dbReference type="EMBL" id="CAE1245674.1"/>
    </source>
</evidence>
<dbReference type="AlphaFoldDB" id="A0A812BVL3"/>
<protein>
    <submittedName>
        <fullName evidence="2">Uncharacterized protein</fullName>
    </submittedName>
</protein>
<feature type="transmembrane region" description="Helical" evidence="1">
    <location>
        <begin position="40"/>
        <end position="59"/>
    </location>
</feature>
<proteinExistence type="predicted"/>
<evidence type="ECO:0000313" key="3">
    <source>
        <dbReference type="Proteomes" id="UP000597762"/>
    </source>
</evidence>
<organism evidence="2 3">
    <name type="scientific">Acanthosepion pharaonis</name>
    <name type="common">Pharaoh cuttlefish</name>
    <name type="synonym">Sepia pharaonis</name>
    <dbReference type="NCBI Taxonomy" id="158019"/>
    <lineage>
        <taxon>Eukaryota</taxon>
        <taxon>Metazoa</taxon>
        <taxon>Spiralia</taxon>
        <taxon>Lophotrochozoa</taxon>
        <taxon>Mollusca</taxon>
        <taxon>Cephalopoda</taxon>
        <taxon>Coleoidea</taxon>
        <taxon>Decapodiformes</taxon>
        <taxon>Sepiida</taxon>
        <taxon>Sepiina</taxon>
        <taxon>Sepiidae</taxon>
        <taxon>Acanthosepion</taxon>
    </lineage>
</organism>
<keyword evidence="1" id="KW-0812">Transmembrane</keyword>
<sequence>MCVHLVFHISFTVTRLVFNISFTMCVHLVFNIPFNVCPSRLHISFLSTVLSSIFFLRYVPSCLQYSPSMCVHLVFHISFLSTVLSSIFPSMCPLVFNIPFNVCPSRLPYFFHCLPVLSSNISFVLLSHLVFNIPFNVSISSSIFLSLSTVLSSNGFLRCVSSCLVFPSMCVHLVFHISFTHCLPVFPSSIFPSMCVSILSSIFPSMSISSISFTVYRLVFNISLCVHLVFNIPFNVCPSRLHISFTVYPSCLQYFLRCVSILSSIFPSMCPSRLPYFFHCLHLVFNVPSMCVHLVFNIPSMCVISSSIFAHCLPVLSLMFPFDVSILSSIFPSMCVISSSHISFCLPVFIFNISFDVCPSCLHIPFNVCPSRLPYFFHCLPVLSSLFLWMCVHLVFNIPSMCPSCLPIFLSLSTRLVFNISFDVSILSSIFPSMCVHLVFHISFTVYPSCLQYFLLRCVSILSSIFLQWHVISSSIFLSLSTRLVFNIFLRCVSILTSIFPSMCVHLVFHISFTVYPSCLQYFLLMCVHLVFNIPFNVCPSRLPYFFHCLPVLSSIFPSMCPS</sequence>
<feature type="transmembrane region" description="Helical" evidence="1">
    <location>
        <begin position="484"/>
        <end position="509"/>
    </location>
</feature>
<comment type="caution">
    <text evidence="2">The sequence shown here is derived from an EMBL/GenBank/DDBJ whole genome shotgun (WGS) entry which is preliminary data.</text>
</comment>
<feature type="transmembrane region" description="Helical" evidence="1">
    <location>
        <begin position="156"/>
        <end position="179"/>
    </location>
</feature>
<feature type="transmembrane region" description="Helical" evidence="1">
    <location>
        <begin position="12"/>
        <end position="34"/>
    </location>
</feature>
<feature type="transmembrane region" description="Helical" evidence="1">
    <location>
        <begin position="375"/>
        <end position="396"/>
    </location>
</feature>
<name>A0A812BVL3_ACAPH</name>
<evidence type="ECO:0000256" key="1">
    <source>
        <dbReference type="SAM" id="Phobius"/>
    </source>
</evidence>
<feature type="transmembrane region" description="Helical" evidence="1">
    <location>
        <begin position="109"/>
        <end position="135"/>
    </location>
</feature>
<feature type="transmembrane region" description="Helical" evidence="1">
    <location>
        <begin position="334"/>
        <end position="355"/>
    </location>
</feature>
<dbReference type="Proteomes" id="UP000597762">
    <property type="component" value="Unassembled WGS sequence"/>
</dbReference>
<feature type="transmembrane region" description="Helical" evidence="1">
    <location>
        <begin position="71"/>
        <end position="89"/>
    </location>
</feature>
<reference evidence="2" key="1">
    <citation type="submission" date="2021-01" db="EMBL/GenBank/DDBJ databases">
        <authorList>
            <person name="Li R."/>
            <person name="Bekaert M."/>
        </authorList>
    </citation>
    <scope>NUCLEOTIDE SEQUENCE</scope>
    <source>
        <strain evidence="2">Farmed</strain>
    </source>
</reference>
<dbReference type="EMBL" id="CAHIKZ030000933">
    <property type="protein sequence ID" value="CAE1245674.1"/>
    <property type="molecule type" value="Genomic_DNA"/>
</dbReference>